<dbReference type="Proteomes" id="UP000006672">
    <property type="component" value="Unassembled WGS sequence"/>
</dbReference>
<evidence type="ECO:0000313" key="1">
    <source>
        <dbReference type="EMBL" id="CDP92427.1"/>
    </source>
</evidence>
<dbReference type="KEGG" id="bmy:BM_BM8995"/>
<proteinExistence type="predicted"/>
<reference evidence="1" key="2">
    <citation type="submission" date="2012-12" db="EMBL/GenBank/DDBJ databases">
        <authorList>
            <person name="Gao Y.W."/>
            <person name="Fan S.T."/>
            <person name="Sun H.T."/>
            <person name="Wang Z."/>
            <person name="Gao X.L."/>
            <person name="Li Y.G."/>
            <person name="Wang T.C."/>
            <person name="Zhang K."/>
            <person name="Xu W.W."/>
            <person name="Yu Z.J."/>
            <person name="Xia X.Z."/>
        </authorList>
    </citation>
    <scope>NUCLEOTIDE SEQUENCE</scope>
    <source>
        <strain evidence="1">FR3</strain>
    </source>
</reference>
<protein>
    <submittedName>
        <fullName evidence="1 4">Bm8995</fullName>
    </submittedName>
</protein>
<reference evidence="2" key="3">
    <citation type="submission" date="2019-04" db="EMBL/GenBank/DDBJ databases">
        <authorList>
            <person name="Howe K."/>
            <person name="Paulini M."/>
            <person name="Williams G."/>
        </authorList>
    </citation>
    <scope>NUCLEOTIDE SEQUENCE [LARGE SCALE GENOMIC DNA]</scope>
    <source>
        <strain evidence="2">FR3</strain>
    </source>
</reference>
<evidence type="ECO:0000313" key="5">
    <source>
        <dbReference type="WormBase" id="Bm8995"/>
    </source>
</evidence>
<organism evidence="1">
    <name type="scientific">Brugia malayi</name>
    <name type="common">Filarial nematode worm</name>
    <dbReference type="NCBI Taxonomy" id="6279"/>
    <lineage>
        <taxon>Eukaryota</taxon>
        <taxon>Metazoa</taxon>
        <taxon>Ecdysozoa</taxon>
        <taxon>Nematoda</taxon>
        <taxon>Chromadorea</taxon>
        <taxon>Rhabditida</taxon>
        <taxon>Spirurina</taxon>
        <taxon>Spiruromorpha</taxon>
        <taxon>Filarioidea</taxon>
        <taxon>Onchocercidae</taxon>
        <taxon>Brugia</taxon>
    </lineage>
</organism>
<dbReference type="GeneID" id="6098557"/>
<accession>A0A0J9XPM2</accession>
<accession>A0A4E9FZX1</accession>
<dbReference type="WBParaSite" id="Bm8995.1">
    <property type="protein sequence ID" value="Bm8995.1"/>
    <property type="gene ID" value="WBGene00229256"/>
</dbReference>
<gene>
    <name evidence="1 4 5" type="ORF">Bm8995</name>
    <name evidence="2" type="ORF">BM_BM8995</name>
    <name evidence="1" type="ORF">BM_Bm8995</name>
</gene>
<dbReference type="WormBase" id="Bm8995">
    <property type="protein sequence ID" value="BM04743"/>
    <property type="gene ID" value="WBGene00229256"/>
</dbReference>
<sequence length="57" mass="6221">MAKSVNYVVEAAVSFAQGYPDCEELKTMIEALQQFGASPAERIEDNLGGLVKQVARF</sequence>
<dbReference type="OrthoDB" id="21216at2759"/>
<evidence type="ECO:0000313" key="3">
    <source>
        <dbReference type="Proteomes" id="UP000006672"/>
    </source>
</evidence>
<dbReference type="EMBL" id="CAAKNF010000003">
    <property type="protein sequence ID" value="VIO99902.1"/>
    <property type="molecule type" value="Genomic_DNA"/>
</dbReference>
<dbReference type="AlphaFoldDB" id="A0A0J9XPM2"/>
<dbReference type="RefSeq" id="XP_001895107.1">
    <property type="nucleotide sequence ID" value="XM_001895072.1"/>
</dbReference>
<dbReference type="CTD" id="6098557"/>
<reference evidence="1 3" key="1">
    <citation type="journal article" date="2007" name="Science">
        <title>Draft genome of the filarial nematode parasite Brugia malayi.</title>
        <authorList>
            <person name="Ghedin E."/>
            <person name="Wang S."/>
            <person name="Spiro D."/>
            <person name="Caler E."/>
            <person name="Zhao Q."/>
            <person name="Crabtree J."/>
            <person name="Allen J.E."/>
            <person name="Delcher A.L."/>
            <person name="Guiliano D.B."/>
            <person name="Miranda-Saavedra D."/>
            <person name="Angiuoli S.V."/>
            <person name="Creasy T."/>
            <person name="Amedeo P."/>
            <person name="Haas B."/>
            <person name="El-Sayed N.M."/>
            <person name="Wortman J.R."/>
            <person name="Feldblyum T."/>
            <person name="Tallon L."/>
            <person name="Schatz M."/>
            <person name="Shumway M."/>
            <person name="Koo H."/>
            <person name="Salzberg S.L."/>
            <person name="Schobel S."/>
            <person name="Pertea M."/>
            <person name="Pop M."/>
            <person name="White O."/>
            <person name="Barton G.J."/>
            <person name="Carlow C.K."/>
            <person name="Crawford M.J."/>
            <person name="Daub J."/>
            <person name="Dimmic M.W."/>
            <person name="Estes C.F."/>
            <person name="Foster J.M."/>
            <person name="Ganatra M."/>
            <person name="Gregory W.F."/>
            <person name="Johnson N.M."/>
            <person name="Jin J."/>
            <person name="Komuniecki R."/>
            <person name="Korf I."/>
            <person name="Kumar S."/>
            <person name="Laney S."/>
            <person name="Li B.W."/>
            <person name="Li W."/>
            <person name="Lindblom T.H."/>
            <person name="Lustigman S."/>
            <person name="Ma D."/>
            <person name="Maina C.V."/>
            <person name="Martin D.M."/>
            <person name="McCarter J.P."/>
            <person name="McReynolds L."/>
            <person name="Mitreva M."/>
            <person name="Nutman T.B."/>
            <person name="Parkinson J."/>
            <person name="Peregrin-Alvarez J.M."/>
            <person name="Poole C."/>
            <person name="Ren Q."/>
            <person name="Saunders L."/>
            <person name="Sluder A.E."/>
            <person name="Smith K."/>
            <person name="Stanke M."/>
            <person name="Unnasch T.R."/>
            <person name="Ware J."/>
            <person name="Wei A.D."/>
            <person name="Weil G."/>
            <person name="Williams D.J."/>
            <person name="Zhang Y."/>
            <person name="Williams S.A."/>
            <person name="Fraser-Liggett C."/>
            <person name="Slatko B."/>
            <person name="Blaxter M.L."/>
            <person name="Scott A.L."/>
        </authorList>
    </citation>
    <scope>NUCLEOTIDE SEQUENCE</scope>
    <source>
        <strain evidence="1 3">FR3</strain>
    </source>
</reference>
<name>A0A0J9XPM2_BRUMA</name>
<evidence type="ECO:0000313" key="4">
    <source>
        <dbReference type="WBParaSite" id="Bm8995.1"/>
    </source>
</evidence>
<keyword evidence="3" id="KW-1185">Reference proteome</keyword>
<evidence type="ECO:0000313" key="2">
    <source>
        <dbReference type="EMBL" id="VIO99902.1"/>
    </source>
</evidence>
<dbReference type="EMBL" id="LN856807">
    <property type="protein sequence ID" value="CDP92427.1"/>
    <property type="molecule type" value="Genomic_DNA"/>
</dbReference>
<reference evidence="4" key="4">
    <citation type="submission" date="2019-12" db="UniProtKB">
        <authorList>
            <consortium name="WormBaseParasite"/>
        </authorList>
    </citation>
    <scope>IDENTIFICATION</scope>
</reference>